<protein>
    <recommendedName>
        <fullName evidence="3">Bro-N domain-containing protein</fullName>
    </recommendedName>
</protein>
<reference evidence="2" key="1">
    <citation type="journal article" date="2020" name="Nature">
        <title>Giant virus diversity and host interactions through global metagenomics.</title>
        <authorList>
            <person name="Schulz F."/>
            <person name="Roux S."/>
            <person name="Paez-Espino D."/>
            <person name="Jungbluth S."/>
            <person name="Walsh D.A."/>
            <person name="Denef V.J."/>
            <person name="McMahon K.D."/>
            <person name="Konstantinidis K.T."/>
            <person name="Eloe-Fadrosh E.A."/>
            <person name="Kyrpides N.C."/>
            <person name="Woyke T."/>
        </authorList>
    </citation>
    <scope>NUCLEOTIDE SEQUENCE</scope>
    <source>
        <strain evidence="2">GVMAG-M-3300023184-24</strain>
    </source>
</reference>
<dbReference type="AlphaFoldDB" id="A0A6C0I5H2"/>
<dbReference type="EMBL" id="MN740108">
    <property type="protein sequence ID" value="QHT88039.1"/>
    <property type="molecule type" value="Genomic_DNA"/>
</dbReference>
<evidence type="ECO:0000313" key="2">
    <source>
        <dbReference type="EMBL" id="QHT88039.1"/>
    </source>
</evidence>
<name>A0A6C0I5H2_9ZZZZ</name>
<proteinExistence type="predicted"/>
<accession>A0A6C0I5H2</accession>
<evidence type="ECO:0008006" key="3">
    <source>
        <dbReference type="Google" id="ProtNLM"/>
    </source>
</evidence>
<organism evidence="2">
    <name type="scientific">viral metagenome</name>
    <dbReference type="NCBI Taxonomy" id="1070528"/>
    <lineage>
        <taxon>unclassified sequences</taxon>
        <taxon>metagenomes</taxon>
        <taxon>organismal metagenomes</taxon>
    </lineage>
</organism>
<keyword evidence="1" id="KW-0175">Coiled coil</keyword>
<sequence length="476" mass="56464">MSAKPFKINSCDKLYYNMKDLTMLSPEFFYGCKTKPRNIIQKKNIPTTEYVYGNLKKNEWNLTTEECKKAQLLVTKEWIDKYFFPTIKNTQVTKKDDIDNIEKKDDIDNINENDIDINYIDNECENSPHELYLEDEEKFKDVNGNIIDIQTVGEKKKNNIFFKVKDVINGFNLQSLDKVILDTRNNYKRNIHYKIFFIREIVVNNNQPTIKKCLYLTYKGILRVLFTTRSENVDMFQDWAEEKLFTIQMGSKEEKQKLGTQLLKVDLKTFKAVFDSYASTFPCIYLLSLGKVKDLRDTFNISNDINDTSTVYKYGFTEDLERRLREHTSEYGKMKNVDISLSIFHMVDTKYISKAENDVKYLFNVFDKSLNVESTDETLNKKRKELVVLNDKEYKQITEHYKLIGIKYIGSTQYLQDKIQELQNEIKIINLNKELEIQKLTNENEMLKREIQTNNKIHDLEKKTLELELKLLKYNN</sequence>
<feature type="coiled-coil region" evidence="1">
    <location>
        <begin position="372"/>
        <end position="457"/>
    </location>
</feature>
<evidence type="ECO:0000256" key="1">
    <source>
        <dbReference type="SAM" id="Coils"/>
    </source>
</evidence>